<evidence type="ECO:0000313" key="2">
    <source>
        <dbReference type="EMBL" id="CAH2252127.1"/>
    </source>
</evidence>
<dbReference type="AlphaFoldDB" id="A0AAD1VRH5"/>
<accession>A0AAD1VRH5</accession>
<sequence length="50" mass="5164">MAEPTSTSERLDAIFAAFLAHMAEKQRDLPGSPTHPSPTDDCGGAPAGLP</sequence>
<keyword evidence="3" id="KW-1185">Reference proteome</keyword>
<feature type="non-terminal residue" evidence="2">
    <location>
        <position position="50"/>
    </location>
</feature>
<feature type="region of interest" description="Disordered" evidence="1">
    <location>
        <begin position="24"/>
        <end position="50"/>
    </location>
</feature>
<dbReference type="EMBL" id="OW240913">
    <property type="protein sequence ID" value="CAH2252127.1"/>
    <property type="molecule type" value="Genomic_DNA"/>
</dbReference>
<organism evidence="2 3">
    <name type="scientific">Pelobates cultripes</name>
    <name type="common">Western spadefoot toad</name>
    <dbReference type="NCBI Taxonomy" id="61616"/>
    <lineage>
        <taxon>Eukaryota</taxon>
        <taxon>Metazoa</taxon>
        <taxon>Chordata</taxon>
        <taxon>Craniata</taxon>
        <taxon>Vertebrata</taxon>
        <taxon>Euteleostomi</taxon>
        <taxon>Amphibia</taxon>
        <taxon>Batrachia</taxon>
        <taxon>Anura</taxon>
        <taxon>Pelobatoidea</taxon>
        <taxon>Pelobatidae</taxon>
        <taxon>Pelobates</taxon>
    </lineage>
</organism>
<name>A0AAD1VRH5_PELCU</name>
<gene>
    <name evidence="2" type="ORF">PECUL_23A013804</name>
</gene>
<reference evidence="2" key="1">
    <citation type="submission" date="2022-03" db="EMBL/GenBank/DDBJ databases">
        <authorList>
            <person name="Alioto T."/>
            <person name="Alioto T."/>
            <person name="Gomez Garrido J."/>
        </authorList>
    </citation>
    <scope>NUCLEOTIDE SEQUENCE</scope>
</reference>
<evidence type="ECO:0000256" key="1">
    <source>
        <dbReference type="SAM" id="MobiDB-lite"/>
    </source>
</evidence>
<evidence type="ECO:0000313" key="3">
    <source>
        <dbReference type="Proteomes" id="UP001295444"/>
    </source>
</evidence>
<protein>
    <submittedName>
        <fullName evidence="2">Uncharacterized protein</fullName>
    </submittedName>
</protein>
<dbReference type="Proteomes" id="UP001295444">
    <property type="component" value="Chromosome 02"/>
</dbReference>
<proteinExistence type="predicted"/>